<dbReference type="InterPro" id="IPR052463">
    <property type="entry name" value="O-linked_mannose_GnT"/>
</dbReference>
<reference evidence="2 3" key="1">
    <citation type="submission" date="2023-11" db="EMBL/GenBank/DDBJ databases">
        <title>Halocaridina rubra genome assembly.</title>
        <authorList>
            <person name="Smith C."/>
        </authorList>
    </citation>
    <scope>NUCLEOTIDE SEQUENCE [LARGE SCALE GENOMIC DNA]</scope>
    <source>
        <strain evidence="2">EP-1</strain>
        <tissue evidence="2">Whole</tissue>
    </source>
</reference>
<dbReference type="GO" id="GO:0047223">
    <property type="term" value="F:beta-1,3-galactosyl-O-glycosyl-glycoprotein beta-1,3-N-acetylglucosaminyltransferase activity"/>
    <property type="evidence" value="ECO:0007669"/>
    <property type="project" value="TreeGrafter"/>
</dbReference>
<dbReference type="Pfam" id="PF15711">
    <property type="entry name" value="ILEI"/>
    <property type="match status" value="1"/>
</dbReference>
<dbReference type="PROSITE" id="PS52031">
    <property type="entry name" value="GG_LECTIN"/>
    <property type="match status" value="1"/>
</dbReference>
<dbReference type="Proteomes" id="UP001381693">
    <property type="component" value="Unassembled WGS sequence"/>
</dbReference>
<gene>
    <name evidence="2" type="ORF">SK128_016407</name>
</gene>
<dbReference type="PANTHER" id="PTHR46396:SF2">
    <property type="entry name" value="ILEI_PANDER DOMAIN-CONTAINING PROTEIN"/>
    <property type="match status" value="1"/>
</dbReference>
<dbReference type="InterPro" id="IPR039477">
    <property type="entry name" value="ILEI/PANDER_dom"/>
</dbReference>
<dbReference type="AlphaFoldDB" id="A0AAN8XBJ9"/>
<evidence type="ECO:0000259" key="1">
    <source>
        <dbReference type="Pfam" id="PF15711"/>
    </source>
</evidence>
<organism evidence="2 3">
    <name type="scientific">Halocaridina rubra</name>
    <name type="common">Hawaiian red shrimp</name>
    <dbReference type="NCBI Taxonomy" id="373956"/>
    <lineage>
        <taxon>Eukaryota</taxon>
        <taxon>Metazoa</taxon>
        <taxon>Ecdysozoa</taxon>
        <taxon>Arthropoda</taxon>
        <taxon>Crustacea</taxon>
        <taxon>Multicrustacea</taxon>
        <taxon>Malacostraca</taxon>
        <taxon>Eumalacostraca</taxon>
        <taxon>Eucarida</taxon>
        <taxon>Decapoda</taxon>
        <taxon>Pleocyemata</taxon>
        <taxon>Caridea</taxon>
        <taxon>Atyoidea</taxon>
        <taxon>Atyidae</taxon>
        <taxon>Halocaridina</taxon>
    </lineage>
</organism>
<keyword evidence="3" id="KW-1185">Reference proteome</keyword>
<evidence type="ECO:0000313" key="2">
    <source>
        <dbReference type="EMBL" id="KAK7075875.1"/>
    </source>
</evidence>
<comment type="caution">
    <text evidence="2">The sequence shown here is derived from an EMBL/GenBank/DDBJ whole genome shotgun (WGS) entry which is preliminary data.</text>
</comment>
<proteinExistence type="predicted"/>
<evidence type="ECO:0000313" key="3">
    <source>
        <dbReference type="Proteomes" id="UP001381693"/>
    </source>
</evidence>
<name>A0AAN8XBJ9_HALRR</name>
<dbReference type="GO" id="GO:0000139">
    <property type="term" value="C:Golgi membrane"/>
    <property type="evidence" value="ECO:0007669"/>
    <property type="project" value="TreeGrafter"/>
</dbReference>
<protein>
    <recommendedName>
        <fullName evidence="1">ILEI/PANDER domain-containing protein</fullName>
    </recommendedName>
</protein>
<accession>A0AAN8XBJ9</accession>
<feature type="domain" description="ILEI/PANDER" evidence="1">
    <location>
        <begin position="61"/>
        <end position="147"/>
    </location>
</feature>
<sequence>MKERREKDVSKSDSYNIPKSINIGVTINTTGVTLRVNDKLVYSCVNKTLTLNTMTLKFHAGIHLVTLHQATGQVMRTENFMTWQAGTECHLLSALESIQDGRLLVFIGMPNFISHLTSKSLDVLSNLGSWFVRSLAVNEMWCFAVYKSGHVVLESTNIDSVYNNTQLPDVGPFNLEFAITPMQGQRCAWYSDLGMKERAEFCEEYEGYGDFCSCRDTPWNPKPSKVVSIIRTVLK</sequence>
<dbReference type="EMBL" id="JAXCGZ010010038">
    <property type="protein sequence ID" value="KAK7075875.1"/>
    <property type="molecule type" value="Genomic_DNA"/>
</dbReference>
<dbReference type="GO" id="GO:0016266">
    <property type="term" value="P:protein O-linked glycosylation via N-acetyl-galactosamine"/>
    <property type="evidence" value="ECO:0007669"/>
    <property type="project" value="TreeGrafter"/>
</dbReference>
<dbReference type="PANTHER" id="PTHR46396">
    <property type="entry name" value="PROTEIN O-LINKED-MANNOSE BETA-1,2-N-ACETYLGLUCOSAMINYLTRANSFERASE 1"/>
    <property type="match status" value="1"/>
</dbReference>